<dbReference type="Pfam" id="PF05974">
    <property type="entry name" value="DUF892"/>
    <property type="match status" value="1"/>
</dbReference>
<dbReference type="InterPro" id="IPR009078">
    <property type="entry name" value="Ferritin-like_SF"/>
</dbReference>
<organism evidence="2">
    <name type="scientific">uncultured Gemmatimonadota bacterium</name>
    <dbReference type="NCBI Taxonomy" id="203437"/>
    <lineage>
        <taxon>Bacteria</taxon>
        <taxon>Pseudomonadati</taxon>
        <taxon>Gemmatimonadota</taxon>
        <taxon>environmental samples</taxon>
    </lineage>
</organism>
<feature type="region of interest" description="Disordered" evidence="1">
    <location>
        <begin position="164"/>
        <end position="265"/>
    </location>
</feature>
<proteinExistence type="predicted"/>
<reference evidence="2" key="1">
    <citation type="submission" date="2020-02" db="EMBL/GenBank/DDBJ databases">
        <authorList>
            <person name="Meier V. D."/>
        </authorList>
    </citation>
    <scope>NUCLEOTIDE SEQUENCE</scope>
    <source>
        <strain evidence="2">AVDCRST_MAG89</strain>
    </source>
</reference>
<evidence type="ECO:0000256" key="1">
    <source>
        <dbReference type="SAM" id="MobiDB-lite"/>
    </source>
</evidence>
<gene>
    <name evidence="2" type="ORF">AVDCRST_MAG89-114</name>
</gene>
<dbReference type="InterPro" id="IPR047114">
    <property type="entry name" value="YciF"/>
</dbReference>
<dbReference type="SUPFAM" id="SSF47240">
    <property type="entry name" value="Ferritin-like"/>
    <property type="match status" value="1"/>
</dbReference>
<sequence>MPATELKELLKHELGDMHYAEQKILRMLGTMNRESSNPKMKERLEEHLTETYEQIERLKRAFEVIGEEAVAEKCHAAIGLKEEHDSFVREEQPSPPMLEAFDLGNGLRVEHYEIAGYRSAIALAQALGENECVALLTESLREEEAMATFIERSASRALKLISATMDEGEEEEEGPRRGRSSGAGTAGRTAAKSGARGGAKAADTGAKSASKSASGKGGASKSASKTANKSASKTASKSASKSASGGAKSGSARKTAARSGGRGKG</sequence>
<dbReference type="PANTHER" id="PTHR30565">
    <property type="entry name" value="PROTEIN YCIF"/>
    <property type="match status" value="1"/>
</dbReference>
<dbReference type="GO" id="GO:0016853">
    <property type="term" value="F:isomerase activity"/>
    <property type="evidence" value="ECO:0007669"/>
    <property type="project" value="UniProtKB-KW"/>
</dbReference>
<dbReference type="EMBL" id="CADCTV010000027">
    <property type="protein sequence ID" value="CAA9295616.1"/>
    <property type="molecule type" value="Genomic_DNA"/>
</dbReference>
<dbReference type="InterPro" id="IPR012347">
    <property type="entry name" value="Ferritin-like"/>
</dbReference>
<name>A0A6J4K4U7_9BACT</name>
<dbReference type="EC" id="5.99.1.2" evidence="2"/>
<dbReference type="InterPro" id="IPR010287">
    <property type="entry name" value="DUF892_YciF-like"/>
</dbReference>
<dbReference type="AlphaFoldDB" id="A0A6J4K4U7"/>
<dbReference type="Gene3D" id="1.20.1260.10">
    <property type="match status" value="1"/>
</dbReference>
<feature type="compositionally biased region" description="Low complexity" evidence="1">
    <location>
        <begin position="180"/>
        <end position="259"/>
    </location>
</feature>
<evidence type="ECO:0000313" key="2">
    <source>
        <dbReference type="EMBL" id="CAA9295616.1"/>
    </source>
</evidence>
<dbReference type="PANTHER" id="PTHR30565:SF9">
    <property type="entry name" value="PROTEIN YCIF"/>
    <property type="match status" value="1"/>
</dbReference>
<keyword evidence="2" id="KW-0413">Isomerase</keyword>
<accession>A0A6J4K4U7</accession>
<protein>
    <submittedName>
        <fullName evidence="2">DNA topoisomerase I</fullName>
        <ecNumber evidence="2">5.99.1.2</ecNumber>
    </submittedName>
</protein>